<evidence type="ECO:0000256" key="3">
    <source>
        <dbReference type="ARBA" id="ARBA00022679"/>
    </source>
</evidence>
<sequence length="455" mass="51476">MGKYPPSSSSLSILVSGRLQAWISDLARHKLLEVCRSGITIGTLRIIDSTGTYSFGDLDNDKGRVITIQVTNRAFWTRVLFGGDLGFSEAYLVGDIKISDLEGVVELWFDNRSGLTGLSNFTARVISFVTALSSAILGQTHTMSRLNVIASYDTSNAFFQCFLSTEMQYSCGLWDTPEHGVNGDLLFGPTLDDLESAQRRKLHHVLRAARVKPGYRILEFGTGWGALSITAAKYYGCRVDTITLSIEQKKLAEERIQAEGLQDAITVHLCDYRELPASFEKAFDAFVSIEMVEYVGSKHYKTFFEIIDWALKSDNAAAVITSTTMPDFRWTPYQEQDFIRRYMWPHSSLPSPTCLITAASAASNSRLELESVENHSSHYPRTLRTWSRRLQINFPQWRDTIIKDRPALEVPAELDAFLRKWRYMFVYAAAGFAKGHITSHMLSWRRDNMDIMESN</sequence>
<reference evidence="6 7" key="1">
    <citation type="journal article" date="2016" name="Mol. Biol. Evol.">
        <title>Comparative Genomics of Early-Diverging Mushroom-Forming Fungi Provides Insights into the Origins of Lignocellulose Decay Capabilities.</title>
        <authorList>
            <person name="Nagy L.G."/>
            <person name="Riley R."/>
            <person name="Tritt A."/>
            <person name="Adam C."/>
            <person name="Daum C."/>
            <person name="Floudas D."/>
            <person name="Sun H."/>
            <person name="Yadav J.S."/>
            <person name="Pangilinan J."/>
            <person name="Larsson K.H."/>
            <person name="Matsuura K."/>
            <person name="Barry K."/>
            <person name="Labutti K."/>
            <person name="Kuo R."/>
            <person name="Ohm R.A."/>
            <person name="Bhattacharya S.S."/>
            <person name="Shirouzu T."/>
            <person name="Yoshinaga Y."/>
            <person name="Martin F.M."/>
            <person name="Grigoriev I.V."/>
            <person name="Hibbett D.S."/>
        </authorList>
    </citation>
    <scope>NUCLEOTIDE SEQUENCE [LARGE SCALE GENOMIC DNA]</scope>
    <source>
        <strain evidence="6 7">HHB9708</strain>
    </source>
</reference>
<evidence type="ECO:0000256" key="5">
    <source>
        <dbReference type="ARBA" id="ARBA00023098"/>
    </source>
</evidence>
<dbReference type="GO" id="GO:0032259">
    <property type="term" value="P:methylation"/>
    <property type="evidence" value="ECO:0007669"/>
    <property type="project" value="UniProtKB-KW"/>
</dbReference>
<evidence type="ECO:0000313" key="6">
    <source>
        <dbReference type="EMBL" id="KZS98160.1"/>
    </source>
</evidence>
<gene>
    <name evidence="6" type="ORF">SISNIDRAFT_448316</name>
</gene>
<dbReference type="GO" id="GO:0008610">
    <property type="term" value="P:lipid biosynthetic process"/>
    <property type="evidence" value="ECO:0007669"/>
    <property type="project" value="InterPro"/>
</dbReference>
<dbReference type="PIRSF" id="PIRSF003085">
    <property type="entry name" value="CMAS"/>
    <property type="match status" value="1"/>
</dbReference>
<dbReference type="SUPFAM" id="SSF53335">
    <property type="entry name" value="S-adenosyl-L-methionine-dependent methyltransferases"/>
    <property type="match status" value="1"/>
</dbReference>
<keyword evidence="4" id="KW-0949">S-adenosyl-L-methionine</keyword>
<keyword evidence="7" id="KW-1185">Reference proteome</keyword>
<dbReference type="Gene3D" id="3.40.50.150">
    <property type="entry name" value="Vaccinia Virus protein VP39"/>
    <property type="match status" value="1"/>
</dbReference>
<dbReference type="EMBL" id="KV419395">
    <property type="protein sequence ID" value="KZS98160.1"/>
    <property type="molecule type" value="Genomic_DNA"/>
</dbReference>
<dbReference type="OrthoDB" id="8300214at2759"/>
<dbReference type="GO" id="GO:0008168">
    <property type="term" value="F:methyltransferase activity"/>
    <property type="evidence" value="ECO:0007669"/>
    <property type="project" value="UniProtKB-KW"/>
</dbReference>
<accession>A0A164ZWH7</accession>
<name>A0A164ZWH7_9AGAM</name>
<dbReference type="InterPro" id="IPR029063">
    <property type="entry name" value="SAM-dependent_MTases_sf"/>
</dbReference>
<organism evidence="6 7">
    <name type="scientific">Sistotremastrum niveocremeum HHB9708</name>
    <dbReference type="NCBI Taxonomy" id="1314777"/>
    <lineage>
        <taxon>Eukaryota</taxon>
        <taxon>Fungi</taxon>
        <taxon>Dikarya</taxon>
        <taxon>Basidiomycota</taxon>
        <taxon>Agaricomycotina</taxon>
        <taxon>Agaricomycetes</taxon>
        <taxon>Sistotremastrales</taxon>
        <taxon>Sistotremastraceae</taxon>
        <taxon>Sertulicium</taxon>
        <taxon>Sertulicium niveocremeum</taxon>
    </lineage>
</organism>
<keyword evidence="2" id="KW-0489">Methyltransferase</keyword>
<dbReference type="InterPro" id="IPR003333">
    <property type="entry name" value="CMAS"/>
</dbReference>
<keyword evidence="3" id="KW-0808">Transferase</keyword>
<dbReference type="PANTHER" id="PTHR43667:SF2">
    <property type="entry name" value="FATTY ACID C-METHYL TRANSFERASE"/>
    <property type="match status" value="1"/>
</dbReference>
<dbReference type="AlphaFoldDB" id="A0A164ZWH7"/>
<evidence type="ECO:0000256" key="4">
    <source>
        <dbReference type="ARBA" id="ARBA00022691"/>
    </source>
</evidence>
<proteinExistence type="inferred from homology"/>
<protein>
    <submittedName>
        <fullName evidence="6">Cyclopropane-fatty-acyl-phospholipid synthase</fullName>
    </submittedName>
</protein>
<dbReference type="PANTHER" id="PTHR43667">
    <property type="entry name" value="CYCLOPROPANE-FATTY-ACYL-PHOSPHOLIPID SYNTHASE"/>
    <property type="match status" value="1"/>
</dbReference>
<comment type="similarity">
    <text evidence="1">Belongs to the CFA/CMAS family.</text>
</comment>
<evidence type="ECO:0000313" key="7">
    <source>
        <dbReference type="Proteomes" id="UP000076722"/>
    </source>
</evidence>
<dbReference type="InterPro" id="IPR050723">
    <property type="entry name" value="CFA/CMAS"/>
</dbReference>
<evidence type="ECO:0000256" key="2">
    <source>
        <dbReference type="ARBA" id="ARBA00022603"/>
    </source>
</evidence>
<dbReference type="Pfam" id="PF02353">
    <property type="entry name" value="CMAS"/>
    <property type="match status" value="1"/>
</dbReference>
<dbReference type="CDD" id="cd02440">
    <property type="entry name" value="AdoMet_MTases"/>
    <property type="match status" value="1"/>
</dbReference>
<dbReference type="Proteomes" id="UP000076722">
    <property type="component" value="Unassembled WGS sequence"/>
</dbReference>
<dbReference type="STRING" id="1314777.A0A164ZWH7"/>
<keyword evidence="5" id="KW-0443">Lipid metabolism</keyword>
<evidence type="ECO:0000256" key="1">
    <source>
        <dbReference type="ARBA" id="ARBA00010815"/>
    </source>
</evidence>